<sequence>MATQTKKIVGLKIAIENPDTGVPTNFHVVSSVNIHYKMNTTMVTVDGYFSEKLFDAGKSPVGIPLNINLQGIPENEDAKNWAYRQLIAPIPEGAVDAYLQPILPHEFVGAVLVEREIKAADV</sequence>
<dbReference type="Proteomes" id="UP000254209">
    <property type="component" value="Unassembled WGS sequence"/>
</dbReference>
<dbReference type="RefSeq" id="WP_034296366.1">
    <property type="nucleotide sequence ID" value="NZ_CP091519.2"/>
</dbReference>
<evidence type="ECO:0000313" key="2">
    <source>
        <dbReference type="Proteomes" id="UP000254209"/>
    </source>
</evidence>
<name>A0A376BTL6_9NEIS</name>
<dbReference type="AlphaFoldDB" id="A0A376BTL6"/>
<accession>A0A376BTL6</accession>
<proteinExistence type="predicted"/>
<gene>
    <name evidence="1" type="ORF">NCTC10283_01844</name>
</gene>
<reference evidence="1 2" key="1">
    <citation type="submission" date="2018-06" db="EMBL/GenBank/DDBJ databases">
        <authorList>
            <consortium name="Pathogen Informatics"/>
            <person name="Doyle S."/>
        </authorList>
    </citation>
    <scope>NUCLEOTIDE SEQUENCE [LARGE SCALE GENOMIC DNA]</scope>
    <source>
        <strain evidence="1 2">NCTC10283</strain>
    </source>
</reference>
<keyword evidence="2" id="KW-1185">Reference proteome</keyword>
<protein>
    <submittedName>
        <fullName evidence="1">Uncharacterized protein</fullName>
    </submittedName>
</protein>
<dbReference type="STRING" id="1120980.GCA_000745955_00101"/>
<dbReference type="OrthoDB" id="5679392at2"/>
<evidence type="ECO:0000313" key="1">
    <source>
        <dbReference type="EMBL" id="SSY80290.1"/>
    </source>
</evidence>
<organism evidence="1 2">
    <name type="scientific">Alysiella crassa</name>
    <dbReference type="NCBI Taxonomy" id="153491"/>
    <lineage>
        <taxon>Bacteria</taxon>
        <taxon>Pseudomonadati</taxon>
        <taxon>Pseudomonadota</taxon>
        <taxon>Betaproteobacteria</taxon>
        <taxon>Neisseriales</taxon>
        <taxon>Neisseriaceae</taxon>
        <taxon>Alysiella</taxon>
    </lineage>
</organism>
<dbReference type="EMBL" id="UFSO01000003">
    <property type="protein sequence ID" value="SSY80290.1"/>
    <property type="molecule type" value="Genomic_DNA"/>
</dbReference>